<dbReference type="AlphaFoldDB" id="A0A414EQG8"/>
<dbReference type="EMBL" id="QSKF01000005">
    <property type="protein sequence ID" value="RHE40219.1"/>
    <property type="molecule type" value="Genomic_DNA"/>
</dbReference>
<dbReference type="InterPro" id="IPR030048">
    <property type="entry name" value="SurE"/>
</dbReference>
<evidence type="ECO:0000256" key="1">
    <source>
        <dbReference type="ARBA" id="ARBA00000815"/>
    </source>
</evidence>
<dbReference type="Proteomes" id="UP000283745">
    <property type="component" value="Unassembled WGS sequence"/>
</dbReference>
<dbReference type="InterPro" id="IPR036523">
    <property type="entry name" value="SurE-like_sf"/>
</dbReference>
<dbReference type="Pfam" id="PF01975">
    <property type="entry name" value="SurE"/>
    <property type="match status" value="1"/>
</dbReference>
<comment type="caution">
    <text evidence="6">The sequence shown here is derived from an EMBL/GenBank/DDBJ whole genome shotgun (WGS) entry which is preliminary data.</text>
</comment>
<keyword evidence="4" id="KW-0479">Metal-binding</keyword>
<dbReference type="Gene3D" id="3.40.1210.10">
    <property type="entry name" value="Survival protein SurE-like phosphatase/nucleotidase"/>
    <property type="match status" value="1"/>
</dbReference>
<gene>
    <name evidence="6" type="primary">surE</name>
    <name evidence="6" type="ORF">DW740_07935</name>
</gene>
<dbReference type="RefSeq" id="WP_118039065.1">
    <property type="nucleotide sequence ID" value="NZ_CABJFK010000005.1"/>
</dbReference>
<evidence type="ECO:0000256" key="2">
    <source>
        <dbReference type="ARBA" id="ARBA00011062"/>
    </source>
</evidence>
<dbReference type="NCBIfam" id="TIGR00087">
    <property type="entry name" value="surE"/>
    <property type="match status" value="1"/>
</dbReference>
<comment type="catalytic activity">
    <reaction evidence="1">
        <text>a ribonucleoside 5'-phosphate + H2O = a ribonucleoside + phosphate</text>
        <dbReference type="Rhea" id="RHEA:12484"/>
        <dbReference type="ChEBI" id="CHEBI:15377"/>
        <dbReference type="ChEBI" id="CHEBI:18254"/>
        <dbReference type="ChEBI" id="CHEBI:43474"/>
        <dbReference type="ChEBI" id="CHEBI:58043"/>
        <dbReference type="EC" id="3.1.3.5"/>
    </reaction>
</comment>
<dbReference type="SUPFAM" id="SSF64167">
    <property type="entry name" value="SurE-like"/>
    <property type="match status" value="1"/>
</dbReference>
<evidence type="ECO:0000256" key="3">
    <source>
        <dbReference type="ARBA" id="ARBA00012643"/>
    </source>
</evidence>
<evidence type="ECO:0000313" key="6">
    <source>
        <dbReference type="EMBL" id="RHE40219.1"/>
    </source>
</evidence>
<organism evidence="6 7">
    <name type="scientific">Blautia obeum</name>
    <dbReference type="NCBI Taxonomy" id="40520"/>
    <lineage>
        <taxon>Bacteria</taxon>
        <taxon>Bacillati</taxon>
        <taxon>Bacillota</taxon>
        <taxon>Clostridia</taxon>
        <taxon>Lachnospirales</taxon>
        <taxon>Lachnospiraceae</taxon>
        <taxon>Blautia</taxon>
    </lineage>
</organism>
<protein>
    <recommendedName>
        <fullName evidence="3">5'-nucleotidase</fullName>
        <ecNumber evidence="3">3.1.3.5</ecNumber>
    </recommendedName>
</protein>
<evidence type="ECO:0000313" key="7">
    <source>
        <dbReference type="Proteomes" id="UP000283745"/>
    </source>
</evidence>
<reference evidence="6 7" key="1">
    <citation type="submission" date="2018-08" db="EMBL/GenBank/DDBJ databases">
        <title>A genome reference for cultivated species of the human gut microbiota.</title>
        <authorList>
            <person name="Zou Y."/>
            <person name="Xue W."/>
            <person name="Luo G."/>
        </authorList>
    </citation>
    <scope>NUCLEOTIDE SEQUENCE [LARGE SCALE GENOMIC DNA]</scope>
    <source>
        <strain evidence="6 7">AM28-23</strain>
    </source>
</reference>
<dbReference type="EC" id="3.1.3.5" evidence="3"/>
<dbReference type="PANTHER" id="PTHR30457:SF0">
    <property type="entry name" value="PHOSPHATASE, PUTATIVE (AFU_ORTHOLOGUE AFUA_4G01070)-RELATED"/>
    <property type="match status" value="1"/>
</dbReference>
<dbReference type="GO" id="GO:0008253">
    <property type="term" value="F:5'-nucleotidase activity"/>
    <property type="evidence" value="ECO:0007669"/>
    <property type="project" value="UniProtKB-EC"/>
</dbReference>
<sequence>MKKHKIMITNDDGIQSAGLRAAVMAAKEFGDVIVVAPVTQQTAMGRAYPRTENAGIIQKVDYAMKNVEAYAVNGSPGYCAAFGLMEIMETAPDLVISGINFGCNMGLALTCSGTLGAAFEASSEGVPVMAVSLETKAEDIMATSSESVGFGKATEATKLWIGRVLEEVYEKKNEAYRFLNINIPAGDIDVKGYRMTFVENQNYYVLRRPPERDWSKPYCLSFSIDVDEEKLHRGSDIQTVCQDRLISVTPITMDMTRNTLSRF</sequence>
<name>A0A414EQG8_9FIRM</name>
<evidence type="ECO:0000256" key="5">
    <source>
        <dbReference type="ARBA" id="ARBA00022801"/>
    </source>
</evidence>
<proteinExistence type="inferred from homology"/>
<keyword evidence="5 6" id="KW-0378">Hydrolase</keyword>
<comment type="similarity">
    <text evidence="2">Belongs to the SurE nucleotidase family.</text>
</comment>
<dbReference type="InterPro" id="IPR002828">
    <property type="entry name" value="SurE-like_Pase/nucleotidase"/>
</dbReference>
<evidence type="ECO:0000256" key="4">
    <source>
        <dbReference type="ARBA" id="ARBA00022723"/>
    </source>
</evidence>
<dbReference type="PANTHER" id="PTHR30457">
    <property type="entry name" value="5'-NUCLEOTIDASE SURE"/>
    <property type="match status" value="1"/>
</dbReference>
<accession>A0A414EQG8</accession>
<dbReference type="GO" id="GO:0046872">
    <property type="term" value="F:metal ion binding"/>
    <property type="evidence" value="ECO:0007669"/>
    <property type="project" value="UniProtKB-KW"/>
</dbReference>